<evidence type="ECO:0000313" key="2">
    <source>
        <dbReference type="Proteomes" id="UP000095280"/>
    </source>
</evidence>
<dbReference type="WBParaSite" id="maker-uti_cns_0045681-snap-gene-0.4-mRNA-1">
    <property type="protein sequence ID" value="maker-uti_cns_0045681-snap-gene-0.4-mRNA-1"/>
    <property type="gene ID" value="maker-uti_cns_0045681-snap-gene-0.4"/>
</dbReference>
<keyword evidence="1" id="KW-1133">Transmembrane helix</keyword>
<evidence type="ECO:0000313" key="3">
    <source>
        <dbReference type="WBParaSite" id="maker-uti_cns_0045681-snap-gene-0.4-mRNA-1"/>
    </source>
</evidence>
<accession>A0A1I8J4B7</accession>
<keyword evidence="1" id="KW-0472">Membrane</keyword>
<dbReference type="AlphaFoldDB" id="A0A1I8J4B7"/>
<protein>
    <submittedName>
        <fullName evidence="3">Uncharacterized protein</fullName>
    </submittedName>
</protein>
<reference evidence="3" key="1">
    <citation type="submission" date="2016-11" db="UniProtKB">
        <authorList>
            <consortium name="WormBaseParasite"/>
        </authorList>
    </citation>
    <scope>IDENTIFICATION</scope>
</reference>
<organism evidence="2 3">
    <name type="scientific">Macrostomum lignano</name>
    <dbReference type="NCBI Taxonomy" id="282301"/>
    <lineage>
        <taxon>Eukaryota</taxon>
        <taxon>Metazoa</taxon>
        <taxon>Spiralia</taxon>
        <taxon>Lophotrochozoa</taxon>
        <taxon>Platyhelminthes</taxon>
        <taxon>Rhabditophora</taxon>
        <taxon>Macrostomorpha</taxon>
        <taxon>Macrostomida</taxon>
        <taxon>Macrostomidae</taxon>
        <taxon>Macrostomum</taxon>
    </lineage>
</organism>
<name>A0A1I8J4B7_9PLAT</name>
<dbReference type="Proteomes" id="UP000095280">
    <property type="component" value="Unplaced"/>
</dbReference>
<sequence length="274" mass="30144">MALQLRLFFAKATFICCFAVFIATVAYGKSSEEEKNISEAWRTPVHLLFCRHGNHSRGNQIVGHVFFRPPPAPPKWKLWRLLVRLVCLDSLSHSLKAHVELPTYLSSVSNSSGFAMHEFRSLDFACNFNCRAYGAKVVGLSFTNHLHCSHCQTSSTDEGCLYYPNGTVVYNGSLSGNSKDCRSPPQLRAQTGCIPEKHSASHAVLVSVTVGGITLALSLALLLALCCRRRRHPDDRRGASLKRCYSKSIQSDNNSDGTALGCGPVDSMLQDIHS</sequence>
<evidence type="ECO:0000256" key="1">
    <source>
        <dbReference type="SAM" id="Phobius"/>
    </source>
</evidence>
<proteinExistence type="predicted"/>
<keyword evidence="2" id="KW-1185">Reference proteome</keyword>
<keyword evidence="1" id="KW-0812">Transmembrane</keyword>
<feature type="transmembrane region" description="Helical" evidence="1">
    <location>
        <begin position="203"/>
        <end position="227"/>
    </location>
</feature>